<dbReference type="EMBL" id="MU393694">
    <property type="protein sequence ID" value="KAI4858743.1"/>
    <property type="molecule type" value="Genomic_DNA"/>
</dbReference>
<organism evidence="1 2">
    <name type="scientific">Hypoxylon rubiginosum</name>
    <dbReference type="NCBI Taxonomy" id="110542"/>
    <lineage>
        <taxon>Eukaryota</taxon>
        <taxon>Fungi</taxon>
        <taxon>Dikarya</taxon>
        <taxon>Ascomycota</taxon>
        <taxon>Pezizomycotina</taxon>
        <taxon>Sordariomycetes</taxon>
        <taxon>Xylariomycetidae</taxon>
        <taxon>Xylariales</taxon>
        <taxon>Hypoxylaceae</taxon>
        <taxon>Hypoxylon</taxon>
    </lineage>
</organism>
<evidence type="ECO:0000313" key="1">
    <source>
        <dbReference type="EMBL" id="KAI4858743.1"/>
    </source>
</evidence>
<accession>A0ACB9YH72</accession>
<name>A0ACB9YH72_9PEZI</name>
<gene>
    <name evidence="1" type="ORF">F4820DRAFT_441852</name>
</gene>
<comment type="caution">
    <text evidence="1">The sequence shown here is derived from an EMBL/GenBank/DDBJ whole genome shotgun (WGS) entry which is preliminary data.</text>
</comment>
<protein>
    <submittedName>
        <fullName evidence="1">UbiA prenyltransferase family-domain-containing protein</fullName>
    </submittedName>
</protein>
<reference evidence="1 2" key="1">
    <citation type="journal article" date="2022" name="New Phytol.">
        <title>Ecological generalism drives hyperdiversity of secondary metabolite gene clusters in xylarialean endophytes.</title>
        <authorList>
            <person name="Franco M.E.E."/>
            <person name="Wisecaver J.H."/>
            <person name="Arnold A.E."/>
            <person name="Ju Y.M."/>
            <person name="Slot J.C."/>
            <person name="Ahrendt S."/>
            <person name="Moore L.P."/>
            <person name="Eastman K.E."/>
            <person name="Scott K."/>
            <person name="Konkel Z."/>
            <person name="Mondo S.J."/>
            <person name="Kuo A."/>
            <person name="Hayes R.D."/>
            <person name="Haridas S."/>
            <person name="Andreopoulos B."/>
            <person name="Riley R."/>
            <person name="LaButti K."/>
            <person name="Pangilinan J."/>
            <person name="Lipzen A."/>
            <person name="Amirebrahimi M."/>
            <person name="Yan J."/>
            <person name="Adam C."/>
            <person name="Keymanesh K."/>
            <person name="Ng V."/>
            <person name="Louie K."/>
            <person name="Northen T."/>
            <person name="Drula E."/>
            <person name="Henrissat B."/>
            <person name="Hsieh H.M."/>
            <person name="Youens-Clark K."/>
            <person name="Lutzoni F."/>
            <person name="Miadlikowska J."/>
            <person name="Eastwood D.C."/>
            <person name="Hamelin R.C."/>
            <person name="Grigoriev I.V."/>
            <person name="U'Ren J.M."/>
        </authorList>
    </citation>
    <scope>NUCLEOTIDE SEQUENCE [LARGE SCALE GENOMIC DNA]</scope>
    <source>
        <strain evidence="1 2">CBS 119005</strain>
    </source>
</reference>
<dbReference type="Proteomes" id="UP001497700">
    <property type="component" value="Unassembled WGS sequence"/>
</dbReference>
<sequence length="316" mass="35123">MFSPPVLQVFIKALGWSLRKTSLVLHILWSFIESDFVTFAIPNTAFGVFGAIASPVLVQGPSSPIPTTTAQILHRLPYILGFNVANLLVFDLANQRAPQSVAEDRINKPWRPIPRGQVSMDQVRRLMLVSIPFVLALNYTLGVWQQGTSILVLTWMYNDLRGGDEAFLREVLIAIAYGLFNSGSLSVAVGSGQHSLSARGVAWVATTSGVTLTTMQVQDLKDQEGDRVRGRKTIALFLGDQVSRVSISFFVCFWSCVCARCWTLDAIPFFFIAVFAAVVAIRVLFVRSAKGDARTWRYWCFWHASLYALPLLASRE</sequence>
<evidence type="ECO:0000313" key="2">
    <source>
        <dbReference type="Proteomes" id="UP001497700"/>
    </source>
</evidence>
<proteinExistence type="predicted"/>
<keyword evidence="2" id="KW-1185">Reference proteome</keyword>